<comment type="caution">
    <text evidence="3">The sequence shown here is derived from an EMBL/GenBank/DDBJ whole genome shotgun (WGS) entry which is preliminary data.</text>
</comment>
<feature type="region of interest" description="Disordered" evidence="2">
    <location>
        <begin position="1"/>
        <end position="25"/>
    </location>
</feature>
<organism evidence="3 4">
    <name type="scientific">Caballeronia zhejiangensis</name>
    <dbReference type="NCBI Taxonomy" id="871203"/>
    <lineage>
        <taxon>Bacteria</taxon>
        <taxon>Pseudomonadati</taxon>
        <taxon>Pseudomonadota</taxon>
        <taxon>Betaproteobacteria</taxon>
        <taxon>Burkholderiales</taxon>
        <taxon>Burkholderiaceae</taxon>
        <taxon>Caballeronia</taxon>
    </lineage>
</organism>
<gene>
    <name evidence="3" type="ORF">BG60_28835</name>
</gene>
<feature type="region of interest" description="Disordered" evidence="2">
    <location>
        <begin position="77"/>
        <end position="106"/>
    </location>
</feature>
<dbReference type="RefSeq" id="WP_033535933.1">
    <property type="nucleotide sequence ID" value="NZ_JFHD01000049.1"/>
</dbReference>
<reference evidence="3 4" key="1">
    <citation type="submission" date="2014-03" db="EMBL/GenBank/DDBJ databases">
        <title>Draft Genome Sequences of Four Burkholderia Strains.</title>
        <authorList>
            <person name="Liu X.Y."/>
            <person name="Li C.X."/>
            <person name="Xu J.H."/>
        </authorList>
    </citation>
    <scope>NUCLEOTIDE SEQUENCE [LARGE SCALE GENOMIC DNA]</scope>
    <source>
        <strain evidence="3 4">OP-1</strain>
    </source>
</reference>
<dbReference type="Proteomes" id="UP000027451">
    <property type="component" value="Unassembled WGS sequence"/>
</dbReference>
<evidence type="ECO:0000256" key="2">
    <source>
        <dbReference type="SAM" id="MobiDB-lite"/>
    </source>
</evidence>
<dbReference type="AlphaFoldDB" id="A0A656QB32"/>
<dbReference type="EMBL" id="JFHD01000049">
    <property type="protein sequence ID" value="KDR25337.1"/>
    <property type="molecule type" value="Genomic_DNA"/>
</dbReference>
<sequence>MAADKNISLPVTEKRGRGRPRKLDAMTNAQRQAAFRARHKTDKKRVTVTKNEYDELVLECERLREELAMARRAIAKPRGRMASEGEPPAASAVLAKPVPPADEAESDNKRLVVTMNGREIFSLQRLEAHYGISKRAVLERLIWWVDRSVVQSFGEDDMAFNRYLSRVTKNR</sequence>
<keyword evidence="4" id="KW-1185">Reference proteome</keyword>
<evidence type="ECO:0000256" key="1">
    <source>
        <dbReference type="SAM" id="Coils"/>
    </source>
</evidence>
<evidence type="ECO:0000313" key="3">
    <source>
        <dbReference type="EMBL" id="KDR25337.1"/>
    </source>
</evidence>
<feature type="coiled-coil region" evidence="1">
    <location>
        <begin position="46"/>
        <end position="73"/>
    </location>
</feature>
<proteinExistence type="predicted"/>
<evidence type="ECO:0000313" key="4">
    <source>
        <dbReference type="Proteomes" id="UP000027451"/>
    </source>
</evidence>
<dbReference type="OrthoDB" id="9087878at2"/>
<protein>
    <submittedName>
        <fullName evidence="3">Uncharacterized protein</fullName>
    </submittedName>
</protein>
<keyword evidence="1" id="KW-0175">Coiled coil</keyword>
<name>A0A656QB32_9BURK</name>
<accession>A0A656QB32</accession>